<sequence length="60" mass="7122">MNVMFKHQSLNREFELSMEAQTTRNVTGKLQTVNWQIMKEQWPHLKDIPFPSTGGKKKIY</sequence>
<comment type="caution">
    <text evidence="1">The sequence shown here is derived from an EMBL/GenBank/DDBJ whole genome shotgun (WGS) entry which is preliminary data.</text>
</comment>
<reference evidence="1" key="2">
    <citation type="submission" date="2020-11" db="EMBL/GenBank/DDBJ databases">
        <authorList>
            <person name="McCartney M.A."/>
            <person name="Auch B."/>
            <person name="Kono T."/>
            <person name="Mallez S."/>
            <person name="Becker A."/>
            <person name="Gohl D.M."/>
            <person name="Silverstein K.A.T."/>
            <person name="Koren S."/>
            <person name="Bechman K.B."/>
            <person name="Herman A."/>
            <person name="Abrahante J.E."/>
            <person name="Garbe J."/>
        </authorList>
    </citation>
    <scope>NUCLEOTIDE SEQUENCE</scope>
    <source>
        <strain evidence="1">Duluth1</strain>
        <tissue evidence="1">Whole animal</tissue>
    </source>
</reference>
<organism evidence="1 2">
    <name type="scientific">Dreissena polymorpha</name>
    <name type="common">Zebra mussel</name>
    <name type="synonym">Mytilus polymorpha</name>
    <dbReference type="NCBI Taxonomy" id="45954"/>
    <lineage>
        <taxon>Eukaryota</taxon>
        <taxon>Metazoa</taxon>
        <taxon>Spiralia</taxon>
        <taxon>Lophotrochozoa</taxon>
        <taxon>Mollusca</taxon>
        <taxon>Bivalvia</taxon>
        <taxon>Autobranchia</taxon>
        <taxon>Heteroconchia</taxon>
        <taxon>Euheterodonta</taxon>
        <taxon>Imparidentia</taxon>
        <taxon>Neoheterodontei</taxon>
        <taxon>Myida</taxon>
        <taxon>Dreissenoidea</taxon>
        <taxon>Dreissenidae</taxon>
        <taxon>Dreissena</taxon>
    </lineage>
</organism>
<evidence type="ECO:0000313" key="1">
    <source>
        <dbReference type="EMBL" id="KAH3779293.1"/>
    </source>
</evidence>
<dbReference type="AlphaFoldDB" id="A0A9D4EH92"/>
<dbReference type="Proteomes" id="UP000828390">
    <property type="component" value="Unassembled WGS sequence"/>
</dbReference>
<dbReference type="EMBL" id="JAIWYP010000008">
    <property type="protein sequence ID" value="KAH3779293.1"/>
    <property type="molecule type" value="Genomic_DNA"/>
</dbReference>
<keyword evidence="2" id="KW-1185">Reference proteome</keyword>
<gene>
    <name evidence="1" type="ORF">DPMN_157094</name>
</gene>
<protein>
    <submittedName>
        <fullName evidence="1">Uncharacterized protein</fullName>
    </submittedName>
</protein>
<accession>A0A9D4EH92</accession>
<reference evidence="1" key="1">
    <citation type="journal article" date="2019" name="bioRxiv">
        <title>The Genome of the Zebra Mussel, Dreissena polymorpha: A Resource for Invasive Species Research.</title>
        <authorList>
            <person name="McCartney M.A."/>
            <person name="Auch B."/>
            <person name="Kono T."/>
            <person name="Mallez S."/>
            <person name="Zhang Y."/>
            <person name="Obille A."/>
            <person name="Becker A."/>
            <person name="Abrahante J.E."/>
            <person name="Garbe J."/>
            <person name="Badalamenti J.P."/>
            <person name="Herman A."/>
            <person name="Mangelson H."/>
            <person name="Liachko I."/>
            <person name="Sullivan S."/>
            <person name="Sone E.D."/>
            <person name="Koren S."/>
            <person name="Silverstein K.A.T."/>
            <person name="Beckman K.B."/>
            <person name="Gohl D.M."/>
        </authorList>
    </citation>
    <scope>NUCLEOTIDE SEQUENCE</scope>
    <source>
        <strain evidence="1">Duluth1</strain>
        <tissue evidence="1">Whole animal</tissue>
    </source>
</reference>
<name>A0A9D4EH92_DREPO</name>
<proteinExistence type="predicted"/>
<evidence type="ECO:0000313" key="2">
    <source>
        <dbReference type="Proteomes" id="UP000828390"/>
    </source>
</evidence>